<reference evidence="2" key="1">
    <citation type="submission" date="2020-02" db="EMBL/GenBank/DDBJ databases">
        <authorList>
            <person name="Meier V. D."/>
        </authorList>
    </citation>
    <scope>NUCLEOTIDE SEQUENCE</scope>
    <source>
        <strain evidence="2">AVDCRST_MAG02</strain>
    </source>
</reference>
<evidence type="ECO:0000313" key="2">
    <source>
        <dbReference type="EMBL" id="CAA9454111.1"/>
    </source>
</evidence>
<accession>A0A6J4QXZ0</accession>
<sequence>GRGPTRCGRFHRFSGPTPCSQGRVRRPGGVPRLGRGSV</sequence>
<feature type="region of interest" description="Disordered" evidence="1">
    <location>
        <begin position="1"/>
        <end position="38"/>
    </location>
</feature>
<proteinExistence type="predicted"/>
<organism evidence="2">
    <name type="scientific">uncultured Rubrobacteraceae bacterium</name>
    <dbReference type="NCBI Taxonomy" id="349277"/>
    <lineage>
        <taxon>Bacteria</taxon>
        <taxon>Bacillati</taxon>
        <taxon>Actinomycetota</taxon>
        <taxon>Rubrobacteria</taxon>
        <taxon>Rubrobacterales</taxon>
        <taxon>Rubrobacteraceae</taxon>
        <taxon>environmental samples</taxon>
    </lineage>
</organism>
<evidence type="ECO:0000256" key="1">
    <source>
        <dbReference type="SAM" id="MobiDB-lite"/>
    </source>
</evidence>
<name>A0A6J4QXZ0_9ACTN</name>
<dbReference type="EMBL" id="CADCVH010000043">
    <property type="protein sequence ID" value="CAA9454111.1"/>
    <property type="molecule type" value="Genomic_DNA"/>
</dbReference>
<feature type="compositionally biased region" description="Low complexity" evidence="1">
    <location>
        <begin position="27"/>
        <end position="38"/>
    </location>
</feature>
<gene>
    <name evidence="2" type="ORF">AVDCRST_MAG02-1309</name>
</gene>
<feature type="non-terminal residue" evidence="2">
    <location>
        <position position="38"/>
    </location>
</feature>
<dbReference type="AlphaFoldDB" id="A0A6J4QXZ0"/>
<protein>
    <submittedName>
        <fullName evidence="2">Uncharacterized protein</fullName>
    </submittedName>
</protein>
<feature type="non-terminal residue" evidence="2">
    <location>
        <position position="1"/>
    </location>
</feature>